<keyword evidence="3" id="KW-1185">Reference proteome</keyword>
<dbReference type="SUPFAM" id="SSF53474">
    <property type="entry name" value="alpha/beta-Hydrolases"/>
    <property type="match status" value="1"/>
</dbReference>
<dbReference type="InterPro" id="IPR022742">
    <property type="entry name" value="Hydrolase_4"/>
</dbReference>
<dbReference type="Pfam" id="PF12146">
    <property type="entry name" value="Hydrolase_4"/>
    <property type="match status" value="1"/>
</dbReference>
<feature type="domain" description="Serine aminopeptidase S33" evidence="1">
    <location>
        <begin position="522"/>
        <end position="737"/>
    </location>
</feature>
<sequence length="779" mass="88640">MTAELDLNFKPTYEWCVRAFSLVRRRLGINIRLHDEAHSFPGGDIYLFNHFARFETIIPQYLIHEATGEYCRCVAAGELFRGSESFANFLYGVGAVPHDHPRLLPFLAGEILRGRKVIIFPEGGMVKDRHVVGPSGEYSIFSPTAQKRRKHHTGAAVLALMVDLFKQRVLSVFEKKEYDRLGRWARALELDSIEELLSVASKPTEIIPANITFYPLRASDNILSRSAEYFSKGNNPRMVEEILIEANILLQDCDMDIRVSRPLEVQHVWHWWEKKLLSRVFNKINSLDDFFDLNTSPDTLNERIFKLCSSRGTNRLRDYYMEAIYAGVTVNLYHLVSSIIRDLVLQDENKIEKTLFHKTLYLAVKECQKDKGAHLHRSLSKPENYWDLWSGADCASLDKFFASEGCDEHVSEDEEYYYFDDSVIEENSYNSVRLENLIKVYANEVMPVRHAVFGVKKACLEADFVDPVTMAQHLFNDEILSLDCDRKTYTKTLHIETNVKETATASPDPFLIVPEVKRQVGILLVHGLLASPAEMYAFGQELSEEGYVTLGVRLKGHGTSPWDLRERHWQDWSASISRGRKILSAYVDEIVIVGFGTGGTLSLLTAATDPVNVVGVVAVSVPWKFKTPNLLLAHLAKGYEKLTSWIPAMEERAIFREHPSENPDVNYHSVPVRTAYELHKLREELHEKLPDVRCPVLLLQGTKDPIVDAKGINKVFELVGTDNKELVMIESEKHGILYHDIGECRDRVRGFISDLKKDKKAEMVEGVVSVGYATTSEVS</sequence>
<accession>A0ABW5BJX7</accession>
<dbReference type="EMBL" id="JBHUII010000004">
    <property type="protein sequence ID" value="MFD2206447.1"/>
    <property type="molecule type" value="Genomic_DNA"/>
</dbReference>
<keyword evidence="2" id="KW-0378">Hydrolase</keyword>
<reference evidence="3" key="1">
    <citation type="journal article" date="2019" name="Int. J. Syst. Evol. Microbiol.">
        <title>The Global Catalogue of Microorganisms (GCM) 10K type strain sequencing project: providing services to taxonomists for standard genome sequencing and annotation.</title>
        <authorList>
            <consortium name="The Broad Institute Genomics Platform"/>
            <consortium name="The Broad Institute Genome Sequencing Center for Infectious Disease"/>
            <person name="Wu L."/>
            <person name="Ma J."/>
        </authorList>
    </citation>
    <scope>NUCLEOTIDE SEQUENCE [LARGE SCALE GENOMIC DNA]</scope>
    <source>
        <strain evidence="3">CGMCC 4.7192</strain>
    </source>
</reference>
<dbReference type="Gene3D" id="3.40.50.1820">
    <property type="entry name" value="alpha/beta hydrolase"/>
    <property type="match status" value="1"/>
</dbReference>
<dbReference type="RefSeq" id="WP_380252031.1">
    <property type="nucleotide sequence ID" value="NZ_JBHUII010000004.1"/>
</dbReference>
<dbReference type="PANTHER" id="PTHR11614">
    <property type="entry name" value="PHOSPHOLIPASE-RELATED"/>
    <property type="match status" value="1"/>
</dbReference>
<evidence type="ECO:0000313" key="3">
    <source>
        <dbReference type="Proteomes" id="UP001597294"/>
    </source>
</evidence>
<name>A0ABW5BJX7_9PROT</name>
<dbReference type="Proteomes" id="UP001597294">
    <property type="component" value="Unassembled WGS sequence"/>
</dbReference>
<protein>
    <submittedName>
        <fullName evidence="2">Alpha/beta fold hydrolase</fullName>
    </submittedName>
</protein>
<gene>
    <name evidence="2" type="ORF">ACFSKO_12515</name>
</gene>
<proteinExistence type="predicted"/>
<dbReference type="GO" id="GO:0016787">
    <property type="term" value="F:hydrolase activity"/>
    <property type="evidence" value="ECO:0007669"/>
    <property type="project" value="UniProtKB-KW"/>
</dbReference>
<organism evidence="2 3">
    <name type="scientific">Kiloniella antarctica</name>
    <dbReference type="NCBI Taxonomy" id="1550907"/>
    <lineage>
        <taxon>Bacteria</taxon>
        <taxon>Pseudomonadati</taxon>
        <taxon>Pseudomonadota</taxon>
        <taxon>Alphaproteobacteria</taxon>
        <taxon>Rhodospirillales</taxon>
        <taxon>Kiloniellaceae</taxon>
        <taxon>Kiloniella</taxon>
    </lineage>
</organism>
<evidence type="ECO:0000313" key="2">
    <source>
        <dbReference type="EMBL" id="MFD2206447.1"/>
    </source>
</evidence>
<dbReference type="InterPro" id="IPR051044">
    <property type="entry name" value="MAG_DAG_Lipase"/>
</dbReference>
<comment type="caution">
    <text evidence="2">The sequence shown here is derived from an EMBL/GenBank/DDBJ whole genome shotgun (WGS) entry which is preliminary data.</text>
</comment>
<evidence type="ECO:0000259" key="1">
    <source>
        <dbReference type="Pfam" id="PF12146"/>
    </source>
</evidence>
<dbReference type="InterPro" id="IPR029058">
    <property type="entry name" value="AB_hydrolase_fold"/>
</dbReference>